<accession>A0A7W6JWP4</accession>
<proteinExistence type="predicted"/>
<sequence length="140" mass="15652">MDESHKIILPHFTPVPLARSRKDGWTPARQRIFLAALAATGLVSRAAKAAEMGVTSAYNLRRRKGAESFAAAWDQVERAARDRALAYVIEHVINGETRPRFYRGRFVGTVHRVDQKVMLAAVRAMYAEPPRRRQGPAGSK</sequence>
<evidence type="ECO:0000313" key="1">
    <source>
        <dbReference type="EMBL" id="MBB4099902.1"/>
    </source>
</evidence>
<comment type="caution">
    <text evidence="1">The sequence shown here is derived from an EMBL/GenBank/DDBJ whole genome shotgun (WGS) entry which is preliminary data.</text>
</comment>
<protein>
    <submittedName>
        <fullName evidence="1">Uncharacterized protein</fullName>
    </submittedName>
</protein>
<dbReference type="AlphaFoldDB" id="A0A7W6JWP4"/>
<name>A0A7W6JWP4_9SPHN</name>
<gene>
    <name evidence="1" type="ORF">GGR46_003474</name>
</gene>
<evidence type="ECO:0000313" key="2">
    <source>
        <dbReference type="Proteomes" id="UP000557392"/>
    </source>
</evidence>
<dbReference type="Proteomes" id="UP000557392">
    <property type="component" value="Unassembled WGS sequence"/>
</dbReference>
<keyword evidence="2" id="KW-1185">Reference proteome</keyword>
<dbReference type="RefSeq" id="WP_183999254.1">
    <property type="nucleotide sequence ID" value="NZ_JACIEH010000003.1"/>
</dbReference>
<organism evidence="1 2">
    <name type="scientific">Sphingomonas kyeonggiensis</name>
    <dbReference type="NCBI Taxonomy" id="1268553"/>
    <lineage>
        <taxon>Bacteria</taxon>
        <taxon>Pseudomonadati</taxon>
        <taxon>Pseudomonadota</taxon>
        <taxon>Alphaproteobacteria</taxon>
        <taxon>Sphingomonadales</taxon>
        <taxon>Sphingomonadaceae</taxon>
        <taxon>Sphingomonas</taxon>
    </lineage>
</organism>
<reference evidence="1 2" key="1">
    <citation type="submission" date="2020-08" db="EMBL/GenBank/DDBJ databases">
        <title>Genomic Encyclopedia of Type Strains, Phase IV (KMG-IV): sequencing the most valuable type-strain genomes for metagenomic binning, comparative biology and taxonomic classification.</title>
        <authorList>
            <person name="Goeker M."/>
        </authorList>
    </citation>
    <scope>NUCLEOTIDE SEQUENCE [LARGE SCALE GENOMIC DNA]</scope>
    <source>
        <strain evidence="1 2">DSM 101806</strain>
    </source>
</reference>
<dbReference type="EMBL" id="JACIEH010000003">
    <property type="protein sequence ID" value="MBB4099902.1"/>
    <property type="molecule type" value="Genomic_DNA"/>
</dbReference>